<evidence type="ECO:0000256" key="3">
    <source>
        <dbReference type="SAM" id="SignalP"/>
    </source>
</evidence>
<dbReference type="EMBL" id="FPAS01000004">
    <property type="protein sequence ID" value="SFT81147.1"/>
    <property type="molecule type" value="Genomic_DNA"/>
</dbReference>
<keyword evidence="6" id="KW-1185">Reference proteome</keyword>
<dbReference type="SUPFAM" id="SSF46894">
    <property type="entry name" value="C-terminal effector domain of the bipartite response regulators"/>
    <property type="match status" value="1"/>
</dbReference>
<dbReference type="Gene3D" id="1.10.10.10">
    <property type="entry name" value="Winged helix-like DNA-binding domain superfamily/Winged helix DNA-binding domain"/>
    <property type="match status" value="1"/>
</dbReference>
<dbReference type="AlphaFoldDB" id="A0A1I7B1U2"/>
<evidence type="ECO:0000256" key="1">
    <source>
        <dbReference type="ARBA" id="ARBA00023125"/>
    </source>
</evidence>
<dbReference type="PROSITE" id="PS51755">
    <property type="entry name" value="OMPR_PHOB"/>
    <property type="match status" value="1"/>
</dbReference>
<dbReference type="Pfam" id="PF00486">
    <property type="entry name" value="Trans_reg_C"/>
    <property type="match status" value="1"/>
</dbReference>
<keyword evidence="3" id="KW-0732">Signal</keyword>
<evidence type="ECO:0000256" key="2">
    <source>
        <dbReference type="PROSITE-ProRule" id="PRU01091"/>
    </source>
</evidence>
<dbReference type="InterPro" id="IPR001867">
    <property type="entry name" value="OmpR/PhoB-type_DNA-bd"/>
</dbReference>
<feature type="signal peptide" evidence="3">
    <location>
        <begin position="1"/>
        <end position="22"/>
    </location>
</feature>
<gene>
    <name evidence="5" type="ORF">SAMN05216474_2471</name>
</gene>
<feature type="DNA-binding region" description="OmpR/PhoB-type" evidence="2">
    <location>
        <begin position="189"/>
        <end position="286"/>
    </location>
</feature>
<accession>A0A1I7B1U2</accession>
<dbReference type="RefSeq" id="WP_090250545.1">
    <property type="nucleotide sequence ID" value="NZ_FPAS01000004.1"/>
</dbReference>
<dbReference type="OrthoDB" id="7556122at2"/>
<dbReference type="InterPro" id="IPR016032">
    <property type="entry name" value="Sig_transdc_resp-reg_C-effctor"/>
</dbReference>
<evidence type="ECO:0000313" key="5">
    <source>
        <dbReference type="EMBL" id="SFT81147.1"/>
    </source>
</evidence>
<dbReference type="GO" id="GO:0006355">
    <property type="term" value="P:regulation of DNA-templated transcription"/>
    <property type="evidence" value="ECO:0007669"/>
    <property type="project" value="InterPro"/>
</dbReference>
<reference evidence="5 6" key="1">
    <citation type="submission" date="2016-10" db="EMBL/GenBank/DDBJ databases">
        <authorList>
            <person name="de Groot N.N."/>
        </authorList>
    </citation>
    <scope>NUCLEOTIDE SEQUENCE [LARGE SCALE GENOMIC DNA]</scope>
    <source>
        <strain evidence="5 6">CGMCC 1.7005</strain>
    </source>
</reference>
<evidence type="ECO:0000259" key="4">
    <source>
        <dbReference type="PROSITE" id="PS51755"/>
    </source>
</evidence>
<sequence length="286" mass="33430">MIKWSVRCILWGVVLMTSLSLAQEENTSTLSRVILRNIGHQFLLEIGDSTSRILPITQKDKSYVLSFDQEFAFDPEQLYTKVHEVMYTYNVLQNFIVDVISCDSNLIVYSFRASINSNEAILNCKERPLPKGCYQIVFTATEGWTPPAFTKEQAPEKGQKEASNYLWILLLFPLLGFLWWKFKKREKVEEALVLGLYKFDLKRMKLFYKDEVIELSSLEADLLHLFIQHKNETLKREFILNEVWEDEGNYVGRTLDVFISKLRKKLEKDETLKIVSVRGVGYKFVN</sequence>
<feature type="chain" id="PRO_5014601970" evidence="3">
    <location>
        <begin position="23"/>
        <end position="286"/>
    </location>
</feature>
<dbReference type="SMART" id="SM00862">
    <property type="entry name" value="Trans_reg_C"/>
    <property type="match status" value="1"/>
</dbReference>
<dbReference type="GO" id="GO:0003677">
    <property type="term" value="F:DNA binding"/>
    <property type="evidence" value="ECO:0007669"/>
    <property type="project" value="UniProtKB-UniRule"/>
</dbReference>
<name>A0A1I7B1U2_9FLAO</name>
<proteinExistence type="predicted"/>
<dbReference type="STRING" id="477690.SAMN05216474_2471"/>
<protein>
    <submittedName>
        <fullName evidence="5">Transcriptional regulatory protein, C terminal</fullName>
    </submittedName>
</protein>
<keyword evidence="1 2" id="KW-0238">DNA-binding</keyword>
<organism evidence="5 6">
    <name type="scientific">Lishizhenia tianjinensis</name>
    <dbReference type="NCBI Taxonomy" id="477690"/>
    <lineage>
        <taxon>Bacteria</taxon>
        <taxon>Pseudomonadati</taxon>
        <taxon>Bacteroidota</taxon>
        <taxon>Flavobacteriia</taxon>
        <taxon>Flavobacteriales</taxon>
        <taxon>Crocinitomicaceae</taxon>
        <taxon>Lishizhenia</taxon>
    </lineage>
</organism>
<dbReference type="InterPro" id="IPR036388">
    <property type="entry name" value="WH-like_DNA-bd_sf"/>
</dbReference>
<feature type="domain" description="OmpR/PhoB-type" evidence="4">
    <location>
        <begin position="189"/>
        <end position="286"/>
    </location>
</feature>
<dbReference type="GO" id="GO:0000160">
    <property type="term" value="P:phosphorelay signal transduction system"/>
    <property type="evidence" value="ECO:0007669"/>
    <property type="project" value="InterPro"/>
</dbReference>
<evidence type="ECO:0000313" key="6">
    <source>
        <dbReference type="Proteomes" id="UP000236454"/>
    </source>
</evidence>
<dbReference type="Proteomes" id="UP000236454">
    <property type="component" value="Unassembled WGS sequence"/>
</dbReference>
<dbReference type="CDD" id="cd00383">
    <property type="entry name" value="trans_reg_C"/>
    <property type="match status" value="1"/>
</dbReference>